<evidence type="ECO:0000256" key="3">
    <source>
        <dbReference type="ARBA" id="ARBA00022723"/>
    </source>
</evidence>
<dbReference type="RefSeq" id="WP_126214287.1">
    <property type="nucleotide sequence ID" value="NZ_PQZO01000001.1"/>
</dbReference>
<comment type="caution">
    <text evidence="4">The sequence shown here is derived from an EMBL/GenBank/DDBJ whole genome shotgun (WGS) entry which is preliminary data.</text>
</comment>
<organism evidence="4 5">
    <name type="scientific">Campylobacter jejuni</name>
    <dbReference type="NCBI Taxonomy" id="197"/>
    <lineage>
        <taxon>Bacteria</taxon>
        <taxon>Pseudomonadati</taxon>
        <taxon>Campylobacterota</taxon>
        <taxon>Epsilonproteobacteria</taxon>
        <taxon>Campylobacterales</taxon>
        <taxon>Campylobacteraceae</taxon>
        <taxon>Campylobacter</taxon>
    </lineage>
</organism>
<dbReference type="PANTHER" id="PTHR13778:SF47">
    <property type="entry name" value="LIPOPOLYSACCHARIDE 1,3-GALACTOSYLTRANSFERASE"/>
    <property type="match status" value="1"/>
</dbReference>
<evidence type="ECO:0000313" key="4">
    <source>
        <dbReference type="EMBL" id="RTJ98132.1"/>
    </source>
</evidence>
<dbReference type="InterPro" id="IPR002495">
    <property type="entry name" value="Glyco_trans_8"/>
</dbReference>
<dbReference type="SUPFAM" id="SSF53448">
    <property type="entry name" value="Nucleotide-diphospho-sugar transferases"/>
    <property type="match status" value="1"/>
</dbReference>
<dbReference type="GO" id="GO:0016757">
    <property type="term" value="F:glycosyltransferase activity"/>
    <property type="evidence" value="ECO:0007669"/>
    <property type="project" value="UniProtKB-KW"/>
</dbReference>
<dbReference type="Proteomes" id="UP000286791">
    <property type="component" value="Unassembled WGS sequence"/>
</dbReference>
<keyword evidence="3" id="KW-0479">Metal-binding</keyword>
<dbReference type="Gene3D" id="3.90.550.10">
    <property type="entry name" value="Spore Coat Polysaccharide Biosynthesis Protein SpsA, Chain A"/>
    <property type="match status" value="1"/>
</dbReference>
<dbReference type="CDD" id="cd04194">
    <property type="entry name" value="GT8_A4GalT_like"/>
    <property type="match status" value="1"/>
</dbReference>
<dbReference type="GO" id="GO:0046872">
    <property type="term" value="F:metal ion binding"/>
    <property type="evidence" value="ECO:0007669"/>
    <property type="project" value="UniProtKB-KW"/>
</dbReference>
<evidence type="ECO:0000256" key="1">
    <source>
        <dbReference type="ARBA" id="ARBA00022676"/>
    </source>
</evidence>
<proteinExistence type="predicted"/>
<evidence type="ECO:0000256" key="2">
    <source>
        <dbReference type="ARBA" id="ARBA00022679"/>
    </source>
</evidence>
<dbReference type="InterPro" id="IPR050748">
    <property type="entry name" value="Glycosyltrans_8_dom-fam"/>
</dbReference>
<protein>
    <submittedName>
        <fullName evidence="4">Glycosyltransferase family 8 protein</fullName>
    </submittedName>
</protein>
<accession>A0A430WL41</accession>
<dbReference type="InterPro" id="IPR029044">
    <property type="entry name" value="Nucleotide-diphossugar_trans"/>
</dbReference>
<dbReference type="Pfam" id="PF01501">
    <property type="entry name" value="Glyco_transf_8"/>
    <property type="match status" value="1"/>
</dbReference>
<dbReference type="EMBL" id="PRCE01000037">
    <property type="protein sequence ID" value="RTJ98132.1"/>
    <property type="molecule type" value="Genomic_DNA"/>
</dbReference>
<name>A0A430WL41_CAMJU</name>
<dbReference type="AlphaFoldDB" id="A0A430WL41"/>
<sequence>MYNIIFSADENYIKYTAVLITSIIKNTDTNNGFLNNIYHFHILSDFLNDSVKEKLDKLQNELSEIYPCKISIYIMKDDKFENFPSSGAAHSLKLPYYRLKFISLLDDSVDKCLYLDSDMLCMCDIRELFYLDLKDSIVAVVGDPGSKKSKIKLIEDGKKRVLKFDENYFNSGFLFINVKEYKKARVEQKCEELAKKCIYIKAADQDLLNATISKDKILKLDFAYNFNIITLLYTVCKDEKKNRLNYTREEFVQSMKNPKILHYGEKPWKFLHSYKDFYGKNINDYWWDIVQITPIFKEELLKQKKEIKDYLLYVGLGYTLYNFCKKYQIFDIKKLLKTENDKELMEFAKDLNDEKYGLYCMLGEIVLYARKHQKGVINVILKSYKMIKMYEKYAHKSKL</sequence>
<evidence type="ECO:0000313" key="5">
    <source>
        <dbReference type="Proteomes" id="UP000286791"/>
    </source>
</evidence>
<dbReference type="PANTHER" id="PTHR13778">
    <property type="entry name" value="GLYCOSYLTRANSFERASE 8 DOMAIN-CONTAINING PROTEIN"/>
    <property type="match status" value="1"/>
</dbReference>
<reference evidence="4" key="1">
    <citation type="journal article" date="2019" name="Appl. Environ. Microbiol.">
        <title>Population genetics and characterization of Campylobacter jejuni isolates in western jackdaws and game birds in Finland.</title>
        <authorList>
            <person name="Kovanen S."/>
            <person name="Rossi M."/>
            <person name="Pohja-Mykra M."/>
            <person name="Nieminen T."/>
            <person name="Raunio-Saarnisto M."/>
            <person name="Sauvala M."/>
            <person name="Fredriksson-Ahomaa M."/>
            <person name="Hanninen M.L."/>
            <person name="Kivisto R."/>
        </authorList>
    </citation>
    <scope>NUCLEOTIDE SEQUENCE [LARGE SCALE GENOMIC DNA]</scope>
    <source>
        <strain evidence="4">CB304</strain>
    </source>
</reference>
<keyword evidence="2 4" id="KW-0808">Transferase</keyword>
<gene>
    <name evidence="4" type="ORF">C3H48_05430</name>
</gene>
<keyword evidence="1" id="KW-0328">Glycosyltransferase</keyword>